<feature type="domain" description="BAAT/Acyl-CoA thioester hydrolase C-terminal" evidence="1">
    <location>
        <begin position="30"/>
        <end position="80"/>
    </location>
</feature>
<keyword evidence="3" id="KW-1185">Reference proteome</keyword>
<evidence type="ECO:0000313" key="3">
    <source>
        <dbReference type="Proteomes" id="UP000193944"/>
    </source>
</evidence>
<reference evidence="2 3" key="2">
    <citation type="submission" date="2016-08" db="EMBL/GenBank/DDBJ databases">
        <title>Pervasive Adenine N6-methylation of Active Genes in Fungi.</title>
        <authorList>
            <consortium name="DOE Joint Genome Institute"/>
            <person name="Mondo S.J."/>
            <person name="Dannebaum R.O."/>
            <person name="Kuo R.C."/>
            <person name="Labutti K."/>
            <person name="Haridas S."/>
            <person name="Kuo A."/>
            <person name="Salamov A."/>
            <person name="Ahrendt S.R."/>
            <person name="Lipzen A."/>
            <person name="Sullivan W."/>
            <person name="Andreopoulos W.B."/>
            <person name="Clum A."/>
            <person name="Lindquist E."/>
            <person name="Daum C."/>
            <person name="Ramamoorthy G.K."/>
            <person name="Gryganskyi A."/>
            <person name="Culley D."/>
            <person name="Magnuson J.K."/>
            <person name="James T.Y."/>
            <person name="O'Malley M.A."/>
            <person name="Stajich J.E."/>
            <person name="Spatafora J.W."/>
            <person name="Visel A."/>
            <person name="Grigoriev I.V."/>
        </authorList>
    </citation>
    <scope>NUCLEOTIDE SEQUENCE [LARGE SCALE GENOMIC DNA]</scope>
    <source>
        <strain evidence="2 3">S4</strain>
    </source>
</reference>
<dbReference type="SUPFAM" id="SSF53474">
    <property type="entry name" value="alpha/beta-Hydrolases"/>
    <property type="match status" value="1"/>
</dbReference>
<evidence type="ECO:0000259" key="1">
    <source>
        <dbReference type="Pfam" id="PF08840"/>
    </source>
</evidence>
<dbReference type="Gene3D" id="3.40.50.1820">
    <property type="entry name" value="alpha/beta hydrolase"/>
    <property type="match status" value="1"/>
</dbReference>
<evidence type="ECO:0000313" key="2">
    <source>
        <dbReference type="EMBL" id="ORX84322.1"/>
    </source>
</evidence>
<dbReference type="OrthoDB" id="6347013at2759"/>
<dbReference type="AlphaFoldDB" id="A0A1Y1XF60"/>
<proteinExistence type="predicted"/>
<accession>A0A1Y1XF60</accession>
<dbReference type="InterPro" id="IPR014940">
    <property type="entry name" value="BAAT_C"/>
</dbReference>
<protein>
    <recommendedName>
        <fullName evidence="1">BAAT/Acyl-CoA thioester hydrolase C-terminal domain-containing protein</fullName>
    </recommendedName>
</protein>
<reference evidence="2 3" key="1">
    <citation type="submission" date="2016-08" db="EMBL/GenBank/DDBJ databases">
        <title>A Parts List for Fungal Cellulosomes Revealed by Comparative Genomics.</title>
        <authorList>
            <consortium name="DOE Joint Genome Institute"/>
            <person name="Haitjema C.H."/>
            <person name="Gilmore S.P."/>
            <person name="Henske J.K."/>
            <person name="Solomon K.V."/>
            <person name="De Groot R."/>
            <person name="Kuo A."/>
            <person name="Mondo S.J."/>
            <person name="Salamov A.A."/>
            <person name="Labutti K."/>
            <person name="Zhao Z."/>
            <person name="Chiniquy J."/>
            <person name="Barry K."/>
            <person name="Brewer H.M."/>
            <person name="Purvine S.O."/>
            <person name="Wright A.T."/>
            <person name="Boxma B."/>
            <person name="Van Alen T."/>
            <person name="Hackstein J.H."/>
            <person name="Baker S.E."/>
            <person name="Grigoriev I.V."/>
            <person name="O'Malley M.A."/>
        </authorList>
    </citation>
    <scope>NUCLEOTIDE SEQUENCE [LARGE SCALE GENOMIC DNA]</scope>
    <source>
        <strain evidence="2 3">S4</strain>
    </source>
</reference>
<dbReference type="InterPro" id="IPR029058">
    <property type="entry name" value="AB_hydrolase_fold"/>
</dbReference>
<dbReference type="EMBL" id="MCFG01000054">
    <property type="protein sequence ID" value="ORX84322.1"/>
    <property type="molecule type" value="Genomic_DNA"/>
</dbReference>
<organism evidence="2 3">
    <name type="scientific">Anaeromyces robustus</name>
    <dbReference type="NCBI Taxonomy" id="1754192"/>
    <lineage>
        <taxon>Eukaryota</taxon>
        <taxon>Fungi</taxon>
        <taxon>Fungi incertae sedis</taxon>
        <taxon>Chytridiomycota</taxon>
        <taxon>Chytridiomycota incertae sedis</taxon>
        <taxon>Neocallimastigomycetes</taxon>
        <taxon>Neocallimastigales</taxon>
        <taxon>Neocallimastigaceae</taxon>
        <taxon>Anaeromyces</taxon>
    </lineage>
</organism>
<dbReference type="Pfam" id="PF08840">
    <property type="entry name" value="BAAT_C"/>
    <property type="match status" value="1"/>
</dbReference>
<name>A0A1Y1XF60_9FUNG</name>
<gene>
    <name evidence="2" type="ORF">BCR32DRAFT_242651</name>
</gene>
<sequence>MSKFLRKAGYNVLVLGFCLWKGLPKKLVQIPMDYAEKAVKWLKEEKNIKGIAMTGISTGAAYTLLEASLIPDIGYVIPVIPYNYVPVGTVKKGLSYKEAHKSQYTWHGEDLPYTPINILDEKGMWWWLNTARKTPGYGLRHFIRFGYDEMEKKKTTS</sequence>
<comment type="caution">
    <text evidence="2">The sequence shown here is derived from an EMBL/GenBank/DDBJ whole genome shotgun (WGS) entry which is preliminary data.</text>
</comment>
<dbReference type="Proteomes" id="UP000193944">
    <property type="component" value="Unassembled WGS sequence"/>
</dbReference>